<comment type="caution">
    <text evidence="2">The sequence shown here is derived from an EMBL/GenBank/DDBJ whole genome shotgun (WGS) entry which is preliminary data.</text>
</comment>
<accession>A0A848L279</accession>
<feature type="domain" description="Dynamin N-terminal" evidence="1">
    <location>
        <begin position="41"/>
        <end position="178"/>
    </location>
</feature>
<dbReference type="EMBL" id="JABBNB010000016">
    <property type="protein sequence ID" value="NMO02713.1"/>
    <property type="molecule type" value="Genomic_DNA"/>
</dbReference>
<dbReference type="AlphaFoldDB" id="A0A848L279"/>
<evidence type="ECO:0000259" key="1">
    <source>
        <dbReference type="Pfam" id="PF00350"/>
    </source>
</evidence>
<sequence>MTLIDTAQRLVYSARAAVDDDAVARAELDRCMDRLSAPLRVALAGSLKAGKSTMLNALVGQDIAPTDATECTRVVTWYRRGRAATVTAVRYDGGAQQVPVTRYNGRLSFDLGALGAEDIAHLDVTWPSAALDSMTIVDTPGTASLTRELSMATEELLAPTSRESGVDAVVYLMRAMTAEDTAMLRRIGEALGGDAGPLGIVGVVSRADEIGAGRIDAMSSARQTAGRIAGELSRTGLCQAVVPVAGLLALAARTMQEIEFRGLLRLASMPPETLDDLLLSVDRFVATPIDGVAPEVTAALADRFGVFGIRMAVTAIRFGAGTASELAAELIARSGLDELHDAIASQIADRADQLKAHSALVATERILSASRSPRVAGVLADVRRSLADTHGFSELALLGKLRSGQVAMTDERCAELSRLIGGSGVQPWARLGLHPQSPSGEVRQSALRAVSTWRDRMRHPLADAEVSAAALVGVRSAAGIIAELDGG</sequence>
<dbReference type="RefSeq" id="WP_170195224.1">
    <property type="nucleotide sequence ID" value="NZ_JABBNB010000016.1"/>
</dbReference>
<dbReference type="InterPro" id="IPR045063">
    <property type="entry name" value="Dynamin_N"/>
</dbReference>
<name>A0A848L279_9ACTN</name>
<reference evidence="2 3" key="1">
    <citation type="submission" date="2020-04" db="EMBL/GenBank/DDBJ databases">
        <title>Gordonia sp. nov. TBRC 11910.</title>
        <authorList>
            <person name="Suriyachadkun C."/>
        </authorList>
    </citation>
    <scope>NUCLEOTIDE SEQUENCE [LARGE SCALE GENOMIC DNA]</scope>
    <source>
        <strain evidence="2 3">TBRC 11910</strain>
    </source>
</reference>
<protein>
    <submittedName>
        <fullName evidence="2">Isoniazid-inducible protein iniC</fullName>
    </submittedName>
</protein>
<keyword evidence="3" id="KW-1185">Reference proteome</keyword>
<dbReference type="Proteomes" id="UP000550729">
    <property type="component" value="Unassembled WGS sequence"/>
</dbReference>
<proteinExistence type="predicted"/>
<organism evidence="2 3">
    <name type="scientific">Gordonia asplenii</name>
    <dbReference type="NCBI Taxonomy" id="2725283"/>
    <lineage>
        <taxon>Bacteria</taxon>
        <taxon>Bacillati</taxon>
        <taxon>Actinomycetota</taxon>
        <taxon>Actinomycetes</taxon>
        <taxon>Mycobacteriales</taxon>
        <taxon>Gordoniaceae</taxon>
        <taxon>Gordonia</taxon>
    </lineage>
</organism>
<dbReference type="Pfam" id="PF00350">
    <property type="entry name" value="Dynamin_N"/>
    <property type="match status" value="1"/>
</dbReference>
<evidence type="ECO:0000313" key="3">
    <source>
        <dbReference type="Proteomes" id="UP000550729"/>
    </source>
</evidence>
<dbReference type="InterPro" id="IPR027417">
    <property type="entry name" value="P-loop_NTPase"/>
</dbReference>
<dbReference type="Gene3D" id="3.40.50.300">
    <property type="entry name" value="P-loop containing nucleotide triphosphate hydrolases"/>
    <property type="match status" value="1"/>
</dbReference>
<gene>
    <name evidence="2" type="ORF">HH308_15985</name>
</gene>
<evidence type="ECO:0000313" key="2">
    <source>
        <dbReference type="EMBL" id="NMO02713.1"/>
    </source>
</evidence>
<dbReference type="SUPFAM" id="SSF52540">
    <property type="entry name" value="P-loop containing nucleoside triphosphate hydrolases"/>
    <property type="match status" value="1"/>
</dbReference>